<dbReference type="Proteomes" id="UP000245020">
    <property type="component" value="Unassembled WGS sequence"/>
</dbReference>
<proteinExistence type="predicted"/>
<keyword evidence="3" id="KW-1185">Reference proteome</keyword>
<dbReference type="AlphaFoldDB" id="A0A2U2AF60"/>
<keyword evidence="1" id="KW-0472">Membrane</keyword>
<evidence type="ECO:0000313" key="3">
    <source>
        <dbReference type="Proteomes" id="UP000245020"/>
    </source>
</evidence>
<feature type="transmembrane region" description="Helical" evidence="1">
    <location>
        <begin position="182"/>
        <end position="201"/>
    </location>
</feature>
<keyword evidence="1" id="KW-1133">Transmembrane helix</keyword>
<dbReference type="OrthoDB" id="7255862at2"/>
<dbReference type="RefSeq" id="WP_109189106.1">
    <property type="nucleotide sequence ID" value="NZ_BMYA01000003.1"/>
</dbReference>
<evidence type="ECO:0000256" key="1">
    <source>
        <dbReference type="SAM" id="Phobius"/>
    </source>
</evidence>
<keyword evidence="1" id="KW-0812">Transmembrane</keyword>
<reference evidence="3" key="1">
    <citation type="submission" date="2018-05" db="EMBL/GenBank/DDBJ databases">
        <title>Ignatzschineria dubaiensis sp. nov., isolated from necrotic foot tissues of dromedaries (Camelus dromedarius) and associated maggots in Dubai, United Arab Emirates.</title>
        <authorList>
            <person name="Tsang C.C."/>
            <person name="Tang J.Y.M."/>
            <person name="Fong J.Y.H."/>
            <person name="Kinne J."/>
            <person name="Lee H.H."/>
            <person name="Joseph M."/>
            <person name="Jose S."/>
            <person name="Schuster R.K."/>
            <person name="Tang Y."/>
            <person name="Sivakumar S."/>
            <person name="Chen J.H.K."/>
            <person name="Teng J.L.L."/>
            <person name="Lau S.K.P."/>
            <person name="Wernery U."/>
            <person name="Woo P.C.Y."/>
        </authorList>
    </citation>
    <scope>NUCLEOTIDE SEQUENCE [LARGE SCALE GENOMIC DNA]</scope>
    <source>
        <strain evidence="3">KCTC 22644</strain>
    </source>
</reference>
<comment type="caution">
    <text evidence="2">The sequence shown here is derived from an EMBL/GenBank/DDBJ whole genome shotgun (WGS) entry which is preliminary data.</text>
</comment>
<feature type="transmembrane region" description="Helical" evidence="1">
    <location>
        <begin position="213"/>
        <end position="231"/>
    </location>
</feature>
<name>A0A2U2AF60_9GAMM</name>
<protein>
    <submittedName>
        <fullName evidence="2">Serine endopeptidase</fullName>
    </submittedName>
</protein>
<feature type="transmembrane region" description="Helical" evidence="1">
    <location>
        <begin position="237"/>
        <end position="255"/>
    </location>
</feature>
<dbReference type="EMBL" id="QEWQ01000003">
    <property type="protein sequence ID" value="PWD81209.1"/>
    <property type="molecule type" value="Genomic_DNA"/>
</dbReference>
<organism evidence="2 3">
    <name type="scientific">Ignatzschineria ureiclastica</name>
    <dbReference type="NCBI Taxonomy" id="472582"/>
    <lineage>
        <taxon>Bacteria</taxon>
        <taxon>Pseudomonadati</taxon>
        <taxon>Pseudomonadota</taxon>
        <taxon>Gammaproteobacteria</taxon>
        <taxon>Cardiobacteriales</taxon>
        <taxon>Ignatzschineriaceae</taxon>
        <taxon>Ignatzschineria</taxon>
    </lineage>
</organism>
<accession>A0A2U2AF60</accession>
<gene>
    <name evidence="2" type="ORF">DC083_04790</name>
</gene>
<evidence type="ECO:0000313" key="2">
    <source>
        <dbReference type="EMBL" id="PWD81209.1"/>
    </source>
</evidence>
<sequence length="350" mass="41017">MSRSKRRTEKWLNRLLWIVAILFAFFLTGIGERVISDLPAVTERLEVEDFYQEPDYSQLLAQNNQLEEQLNAQKLVKNGAAEALTIAQLAYSNEKEIFENWLKTREATLDPQRDPELMTRTEALEASRNRIGALERENLSAQKDWQALLNKREALLQKVNTLTDQAWERYYQADRRQVLQIFLIRLAVTLPLLVIAGYLFVKRRNGRYWPFSWGFIFFALFAFFFELVPYLPSYGGYVRFSVGLILTFLGGYYAIRTLNRYREKQRQEESASDVERRKTLNYSFVLQRLDKSLCPSCERGINYRDPSIDYCPHCGITLYKRCPTCHIRKNAFLNFCPTCGTKEAEQVTNE</sequence>